<dbReference type="InterPro" id="IPR002625">
    <property type="entry name" value="Smr_dom"/>
</dbReference>
<dbReference type="PANTHER" id="PTHR47447">
    <property type="entry name" value="OS03G0856100 PROTEIN"/>
    <property type="match status" value="1"/>
</dbReference>
<feature type="repeat" description="PPR" evidence="3">
    <location>
        <begin position="311"/>
        <end position="345"/>
    </location>
</feature>
<evidence type="ECO:0000256" key="4">
    <source>
        <dbReference type="SAM" id="MobiDB-lite"/>
    </source>
</evidence>
<feature type="repeat" description="PPR" evidence="3">
    <location>
        <begin position="381"/>
        <end position="415"/>
    </location>
</feature>
<dbReference type="GO" id="GO:0042134">
    <property type="term" value="F:rRNA primary transcript binding"/>
    <property type="evidence" value="ECO:0007669"/>
    <property type="project" value="TreeGrafter"/>
</dbReference>
<keyword evidence="2" id="KW-0677">Repeat</keyword>
<feature type="region of interest" description="Disordered" evidence="4">
    <location>
        <begin position="1"/>
        <end position="85"/>
    </location>
</feature>
<sequence length="697" mass="77913">MAYRLCSSSPSSLFHDPPSISSSFRKPKLRNFPSPLSPQSKTILQSNHVSLQEPIPQQSQDANSPKDANFDNPVAKSTPSKNSYIWVNPKSPRAKQFGKKSYNARYSSLVKLSVSLDLCDPNEDDISRIFEGLGDNITEQDAVIIINNMENSVVVPFVLWYAQKKIRATREVILYNVTLKVFRKCKDLEGAEKVFDEMVNRGVRPDNVTFSTIISCARSCYLPNKAVEWFERMPLFGCEPDDVTYSVMIDAYGKAGDVDMALSLYDRARTEKWRVDSVTFATLIKMYGVAGNYDGCLNVFEEMKALGVKPNLVVYNTLLDAMGRAKRPWQVKTIYNELINNGLFPNRSTYGSLIHAYGRARFCEDALVAYKQMKEKGMDLSTHLYNTLLAMCADVGYTEQAFEIFEDMKGCDTCSPDSWTFSSLITIYSCIGKVEEAERLMNEMIESGFEPNIFVLTSLVQCYGKAKRNDDVVKTFNHLLDMGIEPDDQLCGCLLSVMTQTPKDELGKLTDCVVKANPKLGSVVRHLVEGLEGGGEFRIDALELFGSISDGVKRAFCNSLIDLCINLDLLDKACVLLDLGLTLEIYTDLQSRSQTQWSLHLRGLSVGAALTAFHVWINDLSKAFESEENLPPLLGINTGHGKHRYSEKGLAGVIESHMKELNAPFRESPDKAGWFLTTQVAVSSWIKSRDLSKLVSA</sequence>
<feature type="compositionally biased region" description="Polar residues" evidence="4">
    <location>
        <begin position="1"/>
        <end position="12"/>
    </location>
</feature>
<evidence type="ECO:0000256" key="2">
    <source>
        <dbReference type="ARBA" id="ARBA00022737"/>
    </source>
</evidence>
<reference evidence="6 7" key="1">
    <citation type="submission" date="2023-01" db="EMBL/GenBank/DDBJ databases">
        <authorList>
            <person name="Kreplak J."/>
        </authorList>
    </citation>
    <scope>NUCLEOTIDE SEQUENCE [LARGE SCALE GENOMIC DNA]</scope>
</reference>
<evidence type="ECO:0000313" key="6">
    <source>
        <dbReference type="EMBL" id="CAI8611661.1"/>
    </source>
</evidence>
<proteinExistence type="inferred from homology"/>
<feature type="repeat" description="PPR" evidence="3">
    <location>
        <begin position="276"/>
        <end position="310"/>
    </location>
</feature>
<feature type="repeat" description="PPR" evidence="3">
    <location>
        <begin position="346"/>
        <end position="380"/>
    </location>
</feature>
<dbReference type="GO" id="GO:0003729">
    <property type="term" value="F:mRNA binding"/>
    <property type="evidence" value="ECO:0007669"/>
    <property type="project" value="TreeGrafter"/>
</dbReference>
<feature type="domain" description="Smr" evidence="5">
    <location>
        <begin position="599"/>
        <end position="685"/>
    </location>
</feature>
<dbReference type="InterPro" id="IPR011990">
    <property type="entry name" value="TPR-like_helical_dom_sf"/>
</dbReference>
<feature type="repeat" description="PPR" evidence="3">
    <location>
        <begin position="241"/>
        <end position="275"/>
    </location>
</feature>
<dbReference type="PROSITE" id="PS51375">
    <property type="entry name" value="PPR"/>
    <property type="match status" value="9"/>
</dbReference>
<dbReference type="PANTHER" id="PTHR47447:SF12">
    <property type="entry name" value="PENTATRICOPEPTIDE REPEAT-CONTAINING PROTEIN ATP4 HOMOLOG, CHLOROPLASTIC"/>
    <property type="match status" value="1"/>
</dbReference>
<dbReference type="FunFam" id="1.25.40.10:FF:000509">
    <property type="entry name" value="Pentatricopeptide repeat-containing protein At4g16390, chloroplastic"/>
    <property type="match status" value="1"/>
</dbReference>
<feature type="repeat" description="PPR" evidence="3">
    <location>
        <begin position="417"/>
        <end position="451"/>
    </location>
</feature>
<protein>
    <recommendedName>
        <fullName evidence="5">Smr domain-containing protein</fullName>
    </recommendedName>
</protein>
<dbReference type="GO" id="GO:0045727">
    <property type="term" value="P:positive regulation of translation"/>
    <property type="evidence" value="ECO:0007669"/>
    <property type="project" value="TreeGrafter"/>
</dbReference>
<dbReference type="FunFam" id="1.25.40.10:FF:000485">
    <property type="entry name" value="pentatricopeptide repeat-containing protein At4g16390, chloroplastic"/>
    <property type="match status" value="1"/>
</dbReference>
<dbReference type="AlphaFoldDB" id="A0AAV1APF9"/>
<dbReference type="NCBIfam" id="TIGR00756">
    <property type="entry name" value="PPR"/>
    <property type="match status" value="8"/>
</dbReference>
<name>A0AAV1APF9_VICFA</name>
<gene>
    <name evidence="6" type="ORF">VFH_IV240560</name>
</gene>
<dbReference type="InterPro" id="IPR002885">
    <property type="entry name" value="PPR_rpt"/>
</dbReference>
<dbReference type="PROSITE" id="PS50828">
    <property type="entry name" value="SMR"/>
    <property type="match status" value="1"/>
</dbReference>
<evidence type="ECO:0000256" key="3">
    <source>
        <dbReference type="PROSITE-ProRule" id="PRU00708"/>
    </source>
</evidence>
<feature type="repeat" description="PPR" evidence="3">
    <location>
        <begin position="452"/>
        <end position="486"/>
    </location>
</feature>
<organism evidence="6 7">
    <name type="scientific">Vicia faba</name>
    <name type="common">Broad bean</name>
    <name type="synonym">Faba vulgaris</name>
    <dbReference type="NCBI Taxonomy" id="3906"/>
    <lineage>
        <taxon>Eukaryota</taxon>
        <taxon>Viridiplantae</taxon>
        <taxon>Streptophyta</taxon>
        <taxon>Embryophyta</taxon>
        <taxon>Tracheophyta</taxon>
        <taxon>Spermatophyta</taxon>
        <taxon>Magnoliopsida</taxon>
        <taxon>eudicotyledons</taxon>
        <taxon>Gunneridae</taxon>
        <taxon>Pentapetalae</taxon>
        <taxon>rosids</taxon>
        <taxon>fabids</taxon>
        <taxon>Fabales</taxon>
        <taxon>Fabaceae</taxon>
        <taxon>Papilionoideae</taxon>
        <taxon>50 kb inversion clade</taxon>
        <taxon>NPAAA clade</taxon>
        <taxon>Hologalegina</taxon>
        <taxon>IRL clade</taxon>
        <taxon>Fabeae</taxon>
        <taxon>Vicia</taxon>
    </lineage>
</organism>
<dbReference type="InterPro" id="IPR033443">
    <property type="entry name" value="PROP1-like_PPR_dom"/>
</dbReference>
<feature type="compositionally biased region" description="Polar residues" evidence="4">
    <location>
        <begin position="37"/>
        <end position="63"/>
    </location>
</feature>
<evidence type="ECO:0000313" key="7">
    <source>
        <dbReference type="Proteomes" id="UP001157006"/>
    </source>
</evidence>
<dbReference type="GO" id="GO:0009570">
    <property type="term" value="C:chloroplast stroma"/>
    <property type="evidence" value="ECO:0007669"/>
    <property type="project" value="TreeGrafter"/>
</dbReference>
<dbReference type="SUPFAM" id="SSF48452">
    <property type="entry name" value="TPR-like"/>
    <property type="match status" value="1"/>
</dbReference>
<evidence type="ECO:0000259" key="5">
    <source>
        <dbReference type="PROSITE" id="PS50828"/>
    </source>
</evidence>
<evidence type="ECO:0000256" key="1">
    <source>
        <dbReference type="ARBA" id="ARBA00007626"/>
    </source>
</evidence>
<dbReference type="EMBL" id="OX451739">
    <property type="protein sequence ID" value="CAI8611661.1"/>
    <property type="molecule type" value="Genomic_DNA"/>
</dbReference>
<dbReference type="FunFam" id="1.25.40.10:FF:000423">
    <property type="entry name" value="Pentatricopeptide repeat-containing protein, chloroplastic"/>
    <property type="match status" value="1"/>
</dbReference>
<dbReference type="Pfam" id="PF17177">
    <property type="entry name" value="PPR_long"/>
    <property type="match status" value="2"/>
</dbReference>
<feature type="repeat" description="PPR" evidence="3">
    <location>
        <begin position="171"/>
        <end position="205"/>
    </location>
</feature>
<feature type="repeat" description="PPR" evidence="3">
    <location>
        <begin position="206"/>
        <end position="240"/>
    </location>
</feature>
<dbReference type="Proteomes" id="UP001157006">
    <property type="component" value="Chromosome 4"/>
</dbReference>
<feature type="compositionally biased region" description="Polar residues" evidence="4">
    <location>
        <begin position="75"/>
        <end position="85"/>
    </location>
</feature>
<accession>A0AAV1APF9</accession>
<keyword evidence="7" id="KW-1185">Reference proteome</keyword>
<dbReference type="GO" id="GO:0009658">
    <property type="term" value="P:chloroplast organization"/>
    <property type="evidence" value="ECO:0007669"/>
    <property type="project" value="UniProtKB-ARBA"/>
</dbReference>
<dbReference type="Gene3D" id="1.25.40.10">
    <property type="entry name" value="Tetratricopeptide repeat domain"/>
    <property type="match status" value="3"/>
</dbReference>
<comment type="similarity">
    <text evidence="1">Belongs to the PPR family. P subfamily.</text>
</comment>
<dbReference type="SMART" id="SM00463">
    <property type="entry name" value="SMR"/>
    <property type="match status" value="1"/>
</dbReference>